<evidence type="ECO:0000256" key="2">
    <source>
        <dbReference type="ARBA" id="ARBA00022692"/>
    </source>
</evidence>
<comment type="subcellular location">
    <subcellularLocation>
        <location evidence="1">Membrane</location>
        <topology evidence="1">Multi-pass membrane protein</topology>
    </subcellularLocation>
</comment>
<dbReference type="SUPFAM" id="SSF90123">
    <property type="entry name" value="ABC transporter transmembrane region"/>
    <property type="match status" value="1"/>
</dbReference>
<dbReference type="PROSITE" id="PS50929">
    <property type="entry name" value="ABC_TM1F"/>
    <property type="match status" value="1"/>
</dbReference>
<evidence type="ECO:0000256" key="1">
    <source>
        <dbReference type="ARBA" id="ARBA00004141"/>
    </source>
</evidence>
<dbReference type="GO" id="GO:0016020">
    <property type="term" value="C:membrane"/>
    <property type="evidence" value="ECO:0007669"/>
    <property type="project" value="UniProtKB-SubCell"/>
</dbReference>
<keyword evidence="8" id="KW-1185">Reference proteome</keyword>
<dbReference type="GO" id="GO:0140359">
    <property type="term" value="F:ABC-type transporter activity"/>
    <property type="evidence" value="ECO:0007669"/>
    <property type="project" value="InterPro"/>
</dbReference>
<evidence type="ECO:0000313" key="7">
    <source>
        <dbReference type="EMBL" id="VDK42553.1"/>
    </source>
</evidence>
<feature type="transmembrane region" description="Helical" evidence="5">
    <location>
        <begin position="100"/>
        <end position="118"/>
    </location>
</feature>
<evidence type="ECO:0000313" key="8">
    <source>
        <dbReference type="Proteomes" id="UP000271098"/>
    </source>
</evidence>
<dbReference type="OrthoDB" id="5874608at2759"/>
<gene>
    <name evidence="7" type="ORF">GPUH_LOCUS4104</name>
</gene>
<evidence type="ECO:0000256" key="5">
    <source>
        <dbReference type="SAM" id="Phobius"/>
    </source>
</evidence>
<feature type="transmembrane region" description="Helical" evidence="5">
    <location>
        <begin position="124"/>
        <end position="143"/>
    </location>
</feature>
<reference evidence="7 8" key="2">
    <citation type="submission" date="2018-11" db="EMBL/GenBank/DDBJ databases">
        <authorList>
            <consortium name="Pathogen Informatics"/>
        </authorList>
    </citation>
    <scope>NUCLEOTIDE SEQUENCE [LARGE SCALE GENOMIC DNA]</scope>
</reference>
<evidence type="ECO:0000256" key="4">
    <source>
        <dbReference type="ARBA" id="ARBA00023136"/>
    </source>
</evidence>
<dbReference type="GO" id="GO:0005524">
    <property type="term" value="F:ATP binding"/>
    <property type="evidence" value="ECO:0007669"/>
    <property type="project" value="InterPro"/>
</dbReference>
<evidence type="ECO:0000256" key="3">
    <source>
        <dbReference type="ARBA" id="ARBA00022989"/>
    </source>
</evidence>
<dbReference type="Gene3D" id="1.20.1560.10">
    <property type="entry name" value="ABC transporter type 1, transmembrane domain"/>
    <property type="match status" value="1"/>
</dbReference>
<keyword evidence="4 5" id="KW-0472">Membrane</keyword>
<dbReference type="PANTHER" id="PTHR24221:SF455">
    <property type="entry name" value="MULTIDRUG RESISTANCE PROTEIN PGP-3"/>
    <property type="match status" value="1"/>
</dbReference>
<reference evidence="9" key="1">
    <citation type="submission" date="2016-06" db="UniProtKB">
        <authorList>
            <consortium name="WormBaseParasite"/>
        </authorList>
    </citation>
    <scope>IDENTIFICATION</scope>
</reference>
<evidence type="ECO:0000313" key="9">
    <source>
        <dbReference type="WBParaSite" id="GPUH_0000410901-mRNA-1"/>
    </source>
</evidence>
<dbReference type="WBParaSite" id="GPUH_0000410901-mRNA-1">
    <property type="protein sequence ID" value="GPUH_0000410901-mRNA-1"/>
    <property type="gene ID" value="GPUH_0000410901"/>
</dbReference>
<dbReference type="EMBL" id="UYRT01007476">
    <property type="protein sequence ID" value="VDK42553.1"/>
    <property type="molecule type" value="Genomic_DNA"/>
</dbReference>
<dbReference type="Proteomes" id="UP000271098">
    <property type="component" value="Unassembled WGS sequence"/>
</dbReference>
<dbReference type="InterPro" id="IPR036640">
    <property type="entry name" value="ABC1_TM_sf"/>
</dbReference>
<feature type="transmembrane region" description="Helical" evidence="5">
    <location>
        <begin position="12"/>
        <end position="33"/>
    </location>
</feature>
<dbReference type="InterPro" id="IPR039421">
    <property type="entry name" value="Type_1_exporter"/>
</dbReference>
<dbReference type="Pfam" id="PF00664">
    <property type="entry name" value="ABC_membrane"/>
    <property type="match status" value="1"/>
</dbReference>
<evidence type="ECO:0000259" key="6">
    <source>
        <dbReference type="PROSITE" id="PS50929"/>
    </source>
</evidence>
<accession>A0A183D5W1</accession>
<keyword evidence="3 5" id="KW-1133">Transmembrane helix</keyword>
<dbReference type="InterPro" id="IPR011527">
    <property type="entry name" value="ABC1_TM_dom"/>
</dbReference>
<dbReference type="AlphaFoldDB" id="A0A183D5W1"/>
<protein>
    <submittedName>
        <fullName evidence="9">ABC transmembrane type-1 domain-containing protein</fullName>
    </submittedName>
</protein>
<name>A0A183D5W1_9BILA</name>
<proteinExistence type="predicted"/>
<dbReference type="PANTHER" id="PTHR24221">
    <property type="entry name" value="ATP-BINDING CASSETTE SUB-FAMILY B"/>
    <property type="match status" value="1"/>
</dbReference>
<sequence>MTENTVLNTVLYFILGTVAGFSTFASGALFGTVGERFRCLFAPNLAVNVENNIHLLFQNILRQDASFFDNELHSTGKLTARLATDAQNVKAAIDQRLAEVLQGVVSLFAGVIVAFLFGWNMAPIGIITCVILVILQSAVSQYLKFRGQKDVRVAEEAASVRKFSRNSQICIYTLQFLG</sequence>
<feature type="domain" description="ABC transmembrane type-1" evidence="6">
    <location>
        <begin position="1"/>
        <end position="160"/>
    </location>
</feature>
<organism evidence="9">
    <name type="scientific">Gongylonema pulchrum</name>
    <dbReference type="NCBI Taxonomy" id="637853"/>
    <lineage>
        <taxon>Eukaryota</taxon>
        <taxon>Metazoa</taxon>
        <taxon>Ecdysozoa</taxon>
        <taxon>Nematoda</taxon>
        <taxon>Chromadorea</taxon>
        <taxon>Rhabditida</taxon>
        <taxon>Spirurina</taxon>
        <taxon>Spiruromorpha</taxon>
        <taxon>Spiruroidea</taxon>
        <taxon>Gongylonematidae</taxon>
        <taxon>Gongylonema</taxon>
    </lineage>
</organism>
<keyword evidence="2 5" id="KW-0812">Transmembrane</keyword>